<reference evidence="2 3" key="1">
    <citation type="journal article" date="2015" name="Fungal Genet. Biol.">
        <title>Evolution of novel wood decay mechanisms in Agaricales revealed by the genome sequences of Fistulina hepatica and Cylindrobasidium torrendii.</title>
        <authorList>
            <person name="Floudas D."/>
            <person name="Held B.W."/>
            <person name="Riley R."/>
            <person name="Nagy L.G."/>
            <person name="Koehler G."/>
            <person name="Ransdell A.S."/>
            <person name="Younus H."/>
            <person name="Chow J."/>
            <person name="Chiniquy J."/>
            <person name="Lipzen A."/>
            <person name="Tritt A."/>
            <person name="Sun H."/>
            <person name="Haridas S."/>
            <person name="LaButti K."/>
            <person name="Ohm R.A."/>
            <person name="Kues U."/>
            <person name="Blanchette R.A."/>
            <person name="Grigoriev I.V."/>
            <person name="Minto R.E."/>
            <person name="Hibbett D.S."/>
        </authorList>
    </citation>
    <scope>NUCLEOTIDE SEQUENCE [LARGE SCALE GENOMIC DNA]</scope>
    <source>
        <strain evidence="2 3">FP15055 ss-10</strain>
    </source>
</reference>
<evidence type="ECO:0000313" key="2">
    <source>
        <dbReference type="EMBL" id="KIY63107.1"/>
    </source>
</evidence>
<feature type="compositionally biased region" description="Basic and acidic residues" evidence="1">
    <location>
        <begin position="122"/>
        <end position="141"/>
    </location>
</feature>
<dbReference type="EMBL" id="KN880721">
    <property type="protein sequence ID" value="KIY63107.1"/>
    <property type="molecule type" value="Genomic_DNA"/>
</dbReference>
<evidence type="ECO:0000256" key="1">
    <source>
        <dbReference type="SAM" id="MobiDB-lite"/>
    </source>
</evidence>
<feature type="region of interest" description="Disordered" evidence="1">
    <location>
        <begin position="78"/>
        <end position="146"/>
    </location>
</feature>
<evidence type="ECO:0000313" key="3">
    <source>
        <dbReference type="Proteomes" id="UP000054007"/>
    </source>
</evidence>
<feature type="compositionally biased region" description="Polar residues" evidence="1">
    <location>
        <begin position="90"/>
        <end position="108"/>
    </location>
</feature>
<gene>
    <name evidence="2" type="ORF">CYLTODRAFT_414262</name>
</gene>
<protein>
    <submittedName>
        <fullName evidence="2">Uncharacterized protein</fullName>
    </submittedName>
</protein>
<dbReference type="AlphaFoldDB" id="A0A0D7AXY7"/>
<accession>A0A0D7AXY7</accession>
<sequence length="332" mass="36696">MSATSASTVAADKVIEELIADIVAVNNLKDVENVSDDASTVVGTFIDSADFDVDSYNEEMANIDEEVNDLIEKAISTPCSSPKKTHNKVLPQSSPVRKTNLAAKSNAKTLKRQRSTESFGEDFTKAKKSRGESTASKKEPPVKATETTMFKESSIAATRNVPSDLKFIFEIGPKDEQRVLLFTKGKQDILKTHLSVQSSTSTQKIFDLIGRPKVVLPEYFTTKFAADKTVFQLRKNEDQLAMLRAHPYLAIRALQQGLFDFAFHGIPTFKEGPQGGVIVGRYLCGMTGCEWKADKEELMDHLATCDALKELNKRVGEANGVFEEDPESKEEM</sequence>
<proteinExistence type="predicted"/>
<organism evidence="2 3">
    <name type="scientific">Cylindrobasidium torrendii FP15055 ss-10</name>
    <dbReference type="NCBI Taxonomy" id="1314674"/>
    <lineage>
        <taxon>Eukaryota</taxon>
        <taxon>Fungi</taxon>
        <taxon>Dikarya</taxon>
        <taxon>Basidiomycota</taxon>
        <taxon>Agaricomycotina</taxon>
        <taxon>Agaricomycetes</taxon>
        <taxon>Agaricomycetidae</taxon>
        <taxon>Agaricales</taxon>
        <taxon>Marasmiineae</taxon>
        <taxon>Physalacriaceae</taxon>
        <taxon>Cylindrobasidium</taxon>
    </lineage>
</organism>
<dbReference type="Proteomes" id="UP000054007">
    <property type="component" value="Unassembled WGS sequence"/>
</dbReference>
<keyword evidence="3" id="KW-1185">Reference proteome</keyword>
<name>A0A0D7AXY7_9AGAR</name>